<dbReference type="Pfam" id="PF13975">
    <property type="entry name" value="gag-asp_proteas"/>
    <property type="match status" value="1"/>
</dbReference>
<evidence type="ECO:0000313" key="2">
    <source>
        <dbReference type="EMBL" id="UWZ82245.1"/>
    </source>
</evidence>
<proteinExistence type="predicted"/>
<protein>
    <submittedName>
        <fullName evidence="2">Retroviral-like aspartic protease family protein</fullName>
    </submittedName>
</protein>
<dbReference type="CDD" id="cd05483">
    <property type="entry name" value="retropepsin_like_bacteria"/>
    <property type="match status" value="1"/>
</dbReference>
<keyword evidence="2" id="KW-0378">Hydrolase</keyword>
<dbReference type="KEGG" id="orp:MOP44_16870"/>
<dbReference type="GO" id="GO:0004190">
    <property type="term" value="F:aspartic-type endopeptidase activity"/>
    <property type="evidence" value="ECO:0007669"/>
    <property type="project" value="InterPro"/>
</dbReference>
<dbReference type="PROSITE" id="PS00141">
    <property type="entry name" value="ASP_PROTEASE"/>
    <property type="match status" value="1"/>
</dbReference>
<sequence>MASLLFPLLFPAISGAQNGCPAKVKAIPLRMLNGHQMVVGVSINHTGPYDFLVDTGTQMTVVDRALAADLHLVTTGNANVAGASFQGGAAFAQVDSLQVGEHEAASHGVVIYDMKTVQHAGFPLRGLLGEDFLSRYDVLIDKSHAVLCIDDTGMMLERLTGQNQPHARPGVESGPVRTAQR</sequence>
<feature type="region of interest" description="Disordered" evidence="1">
    <location>
        <begin position="161"/>
        <end position="181"/>
    </location>
</feature>
<name>A0A9J7BM10_9BACT</name>
<dbReference type="EMBL" id="CP093313">
    <property type="protein sequence ID" value="UWZ82245.1"/>
    <property type="molecule type" value="Genomic_DNA"/>
</dbReference>
<evidence type="ECO:0000313" key="3">
    <source>
        <dbReference type="Proteomes" id="UP001059380"/>
    </source>
</evidence>
<dbReference type="InterPro" id="IPR034122">
    <property type="entry name" value="Retropepsin-like_bacterial"/>
</dbReference>
<evidence type="ECO:0000256" key="1">
    <source>
        <dbReference type="SAM" id="MobiDB-lite"/>
    </source>
</evidence>
<dbReference type="InterPro" id="IPR021109">
    <property type="entry name" value="Peptidase_aspartic_dom_sf"/>
</dbReference>
<dbReference type="Gene3D" id="2.40.70.10">
    <property type="entry name" value="Acid Proteases"/>
    <property type="match status" value="1"/>
</dbReference>
<dbReference type="AlphaFoldDB" id="A0A9J7BM10"/>
<dbReference type="RefSeq" id="WP_260791398.1">
    <property type="nucleotide sequence ID" value="NZ_CP093313.1"/>
</dbReference>
<dbReference type="GO" id="GO:0006508">
    <property type="term" value="P:proteolysis"/>
    <property type="evidence" value="ECO:0007669"/>
    <property type="project" value="UniProtKB-KW"/>
</dbReference>
<organism evidence="2 3">
    <name type="scientific">Occallatibacter riparius</name>
    <dbReference type="NCBI Taxonomy" id="1002689"/>
    <lineage>
        <taxon>Bacteria</taxon>
        <taxon>Pseudomonadati</taxon>
        <taxon>Acidobacteriota</taxon>
        <taxon>Terriglobia</taxon>
        <taxon>Terriglobales</taxon>
        <taxon>Acidobacteriaceae</taxon>
        <taxon>Occallatibacter</taxon>
    </lineage>
</organism>
<reference evidence="2" key="1">
    <citation type="submission" date="2021-04" db="EMBL/GenBank/DDBJ databases">
        <title>Phylogenetic analysis of Acidobacteriaceae.</title>
        <authorList>
            <person name="Qiu L."/>
            <person name="Zhang Q."/>
        </authorList>
    </citation>
    <scope>NUCLEOTIDE SEQUENCE</scope>
    <source>
        <strain evidence="2">DSM 25168</strain>
    </source>
</reference>
<dbReference type="Proteomes" id="UP001059380">
    <property type="component" value="Chromosome"/>
</dbReference>
<accession>A0A9J7BM10</accession>
<keyword evidence="3" id="KW-1185">Reference proteome</keyword>
<gene>
    <name evidence="2" type="ORF">MOP44_16870</name>
</gene>
<keyword evidence="2" id="KW-0645">Protease</keyword>
<dbReference type="SUPFAM" id="SSF50630">
    <property type="entry name" value="Acid proteases"/>
    <property type="match status" value="1"/>
</dbReference>
<dbReference type="InterPro" id="IPR001969">
    <property type="entry name" value="Aspartic_peptidase_AS"/>
</dbReference>